<name>A0AAV6XGH5_9LAMI</name>
<evidence type="ECO:0000313" key="7">
    <source>
        <dbReference type="Proteomes" id="UP000826271"/>
    </source>
</evidence>
<evidence type="ECO:0000256" key="2">
    <source>
        <dbReference type="ARBA" id="ARBA00023015"/>
    </source>
</evidence>
<dbReference type="GO" id="GO:0016602">
    <property type="term" value="C:CCAAT-binding factor complex"/>
    <property type="evidence" value="ECO:0007669"/>
    <property type="project" value="InterPro"/>
</dbReference>
<dbReference type="InterPro" id="IPR003958">
    <property type="entry name" value="CBFA_NFYB_domain"/>
</dbReference>
<organism evidence="6 7">
    <name type="scientific">Buddleja alternifolia</name>
    <dbReference type="NCBI Taxonomy" id="168488"/>
    <lineage>
        <taxon>Eukaryota</taxon>
        <taxon>Viridiplantae</taxon>
        <taxon>Streptophyta</taxon>
        <taxon>Embryophyta</taxon>
        <taxon>Tracheophyta</taxon>
        <taxon>Spermatophyta</taxon>
        <taxon>Magnoliopsida</taxon>
        <taxon>eudicotyledons</taxon>
        <taxon>Gunneridae</taxon>
        <taxon>Pentapetalae</taxon>
        <taxon>asterids</taxon>
        <taxon>lamiids</taxon>
        <taxon>Lamiales</taxon>
        <taxon>Scrophulariaceae</taxon>
        <taxon>Buddlejeae</taxon>
        <taxon>Buddleja</taxon>
    </lineage>
</organism>
<feature type="compositionally biased region" description="Polar residues" evidence="4">
    <location>
        <begin position="1"/>
        <end position="15"/>
    </location>
</feature>
<accession>A0AAV6XGH5</accession>
<evidence type="ECO:0000259" key="5">
    <source>
        <dbReference type="Pfam" id="PF00808"/>
    </source>
</evidence>
<feature type="region of interest" description="Disordered" evidence="4">
    <location>
        <begin position="199"/>
        <end position="226"/>
    </location>
</feature>
<dbReference type="SUPFAM" id="SSF47113">
    <property type="entry name" value="Histone-fold"/>
    <property type="match status" value="1"/>
</dbReference>
<feature type="region of interest" description="Disordered" evidence="4">
    <location>
        <begin position="1"/>
        <end position="47"/>
    </location>
</feature>
<dbReference type="Pfam" id="PF00808">
    <property type="entry name" value="CBFD_NFYB_HMF"/>
    <property type="match status" value="1"/>
</dbReference>
<dbReference type="CDD" id="cd22907">
    <property type="entry name" value="HFD_NFYB"/>
    <property type="match status" value="1"/>
</dbReference>
<comment type="similarity">
    <text evidence="1">Belongs to the NFYB/HAP3 subunit family.</text>
</comment>
<feature type="compositionally biased region" description="Polar residues" evidence="4">
    <location>
        <begin position="27"/>
        <end position="45"/>
    </location>
</feature>
<protein>
    <recommendedName>
        <fullName evidence="5">Transcription factor CBF/NF-Y/archaeal histone domain-containing protein</fullName>
    </recommendedName>
</protein>
<evidence type="ECO:0000256" key="3">
    <source>
        <dbReference type="ARBA" id="ARBA00023163"/>
    </source>
</evidence>
<comment type="caution">
    <text evidence="6">The sequence shown here is derived from an EMBL/GenBank/DDBJ whole genome shotgun (WGS) entry which is preliminary data.</text>
</comment>
<evidence type="ECO:0000256" key="4">
    <source>
        <dbReference type="SAM" id="MobiDB-lite"/>
    </source>
</evidence>
<gene>
    <name evidence="6" type="ORF">BUALT_Bualt07G0097800</name>
</gene>
<evidence type="ECO:0000256" key="1">
    <source>
        <dbReference type="ARBA" id="ARBA00009053"/>
    </source>
</evidence>
<dbReference type="Gene3D" id="1.10.20.10">
    <property type="entry name" value="Histone, subunit A"/>
    <property type="match status" value="1"/>
</dbReference>
<evidence type="ECO:0000313" key="6">
    <source>
        <dbReference type="EMBL" id="KAG8379522.1"/>
    </source>
</evidence>
<keyword evidence="3" id="KW-0804">Transcription</keyword>
<dbReference type="InterPro" id="IPR009072">
    <property type="entry name" value="Histone-fold"/>
</dbReference>
<keyword evidence="7" id="KW-1185">Reference proteome</keyword>
<dbReference type="PANTHER" id="PTHR11064">
    <property type="entry name" value="CCAAT-BINDING TRANSCRIPTION FACTOR-RELATED"/>
    <property type="match status" value="1"/>
</dbReference>
<dbReference type="GO" id="GO:0046982">
    <property type="term" value="F:protein heterodimerization activity"/>
    <property type="evidence" value="ECO:0007669"/>
    <property type="project" value="InterPro"/>
</dbReference>
<dbReference type="Proteomes" id="UP000826271">
    <property type="component" value="Unassembled WGS sequence"/>
</dbReference>
<dbReference type="InterPro" id="IPR027113">
    <property type="entry name" value="Transc_fact_NFYB/HAP3"/>
</dbReference>
<reference evidence="6" key="1">
    <citation type="submission" date="2019-10" db="EMBL/GenBank/DDBJ databases">
        <authorList>
            <person name="Zhang R."/>
            <person name="Pan Y."/>
            <person name="Wang J."/>
            <person name="Ma R."/>
            <person name="Yu S."/>
        </authorList>
    </citation>
    <scope>NUCLEOTIDE SEQUENCE</scope>
    <source>
        <strain evidence="6">LA-IB0</strain>
        <tissue evidence="6">Leaf</tissue>
    </source>
</reference>
<keyword evidence="2" id="KW-0805">Transcription regulation</keyword>
<dbReference type="PRINTS" id="PR00615">
    <property type="entry name" value="CCAATSUBUNTA"/>
</dbReference>
<dbReference type="AlphaFoldDB" id="A0AAV6XGH5"/>
<feature type="domain" description="Transcription factor CBF/NF-Y/archaeal histone" evidence="5">
    <location>
        <begin position="58"/>
        <end position="119"/>
    </location>
</feature>
<dbReference type="EMBL" id="WHWC01000007">
    <property type="protein sequence ID" value="KAG8379522.1"/>
    <property type="molecule type" value="Genomic_DNA"/>
</dbReference>
<dbReference type="GO" id="GO:0001228">
    <property type="term" value="F:DNA-binding transcription activator activity, RNA polymerase II-specific"/>
    <property type="evidence" value="ECO:0007669"/>
    <property type="project" value="InterPro"/>
</dbReference>
<sequence>MDLGGNPNQQHNYTTRAHRSGIVIRDPTQTTNTQPDVTDPNNLPQESFKRDADQYMSIASVTRIMRRVLPAHAKITDDAKETMKECVSEFIRFITSESNQRCHGECRKTISSEDIISAMGALGFDDYMEPLNLFLSKYRSQDPNHIMLHPLTSARRNARLVREPEAHVAQPPPSIMSHTSALLGSSIVGGSNYVELPQTNDYDMANQNGGEGSSNNLDFDPFGQFK</sequence>
<dbReference type="GO" id="GO:0000978">
    <property type="term" value="F:RNA polymerase II cis-regulatory region sequence-specific DNA binding"/>
    <property type="evidence" value="ECO:0007669"/>
    <property type="project" value="TreeGrafter"/>
</dbReference>
<proteinExistence type="inferred from homology"/>
<feature type="compositionally biased region" description="Polar residues" evidence="4">
    <location>
        <begin position="199"/>
        <end position="217"/>
    </location>
</feature>
<dbReference type="PANTHER" id="PTHR11064:SF115">
    <property type="entry name" value="NUCLEAR TRANSCRIPTION FACTOR Y SUBUNIT B-9"/>
    <property type="match status" value="1"/>
</dbReference>